<reference evidence="3 4" key="1">
    <citation type="journal article" date="2010" name="Stand. Genomic Sci.">
        <title>Complete genome sequence of Desulfarculus baarsii type strain (2st14).</title>
        <authorList>
            <person name="Sun H."/>
            <person name="Spring S."/>
            <person name="Lapidus A."/>
            <person name="Davenport K."/>
            <person name="Del Rio T.G."/>
            <person name="Tice H."/>
            <person name="Nolan M."/>
            <person name="Copeland A."/>
            <person name="Cheng J.F."/>
            <person name="Lucas S."/>
            <person name="Tapia R."/>
            <person name="Goodwin L."/>
            <person name="Pitluck S."/>
            <person name="Ivanova N."/>
            <person name="Pagani I."/>
            <person name="Mavromatis K."/>
            <person name="Ovchinnikova G."/>
            <person name="Pati A."/>
            <person name="Chen A."/>
            <person name="Palaniappan K."/>
            <person name="Hauser L."/>
            <person name="Chang Y.J."/>
            <person name="Jeffries C.D."/>
            <person name="Detter J.C."/>
            <person name="Han C."/>
            <person name="Rohde M."/>
            <person name="Brambilla E."/>
            <person name="Goker M."/>
            <person name="Woyke T."/>
            <person name="Bristow J."/>
            <person name="Eisen J.A."/>
            <person name="Markowitz V."/>
            <person name="Hugenholtz P."/>
            <person name="Kyrpides N.C."/>
            <person name="Klenk H.P."/>
            <person name="Land M."/>
        </authorList>
    </citation>
    <scope>NUCLEOTIDE SEQUENCE [LARGE SCALE GENOMIC DNA]</scope>
    <source>
        <strain evidence="4">ATCC 33931 / DSM 2075 / LMG 7858 / VKM B-1802 / 2st14</strain>
    </source>
</reference>
<dbReference type="PANTHER" id="PTHR43000">
    <property type="entry name" value="DTDP-D-GLUCOSE 4,6-DEHYDRATASE-RELATED"/>
    <property type="match status" value="1"/>
</dbReference>
<proteinExistence type="inferred from homology"/>
<comment type="similarity">
    <text evidence="1">Belongs to the NAD(P)-dependent epimerase/dehydratase family.</text>
</comment>
<dbReference type="SUPFAM" id="SSF51735">
    <property type="entry name" value="NAD(P)-binding Rossmann-fold domains"/>
    <property type="match status" value="1"/>
</dbReference>
<dbReference type="eggNOG" id="COG0451">
    <property type="taxonomic scope" value="Bacteria"/>
</dbReference>
<accession>E1QM10</accession>
<dbReference type="RefSeq" id="WP_013260031.1">
    <property type="nucleotide sequence ID" value="NC_014365.1"/>
</dbReference>
<dbReference type="InterPro" id="IPR036291">
    <property type="entry name" value="NAD(P)-bd_dom_sf"/>
</dbReference>
<gene>
    <name evidence="3" type="ordered locus">Deba_3242</name>
</gene>
<feature type="domain" description="NAD-dependent epimerase/dehydratase" evidence="2">
    <location>
        <begin position="4"/>
        <end position="225"/>
    </location>
</feature>
<evidence type="ECO:0000313" key="4">
    <source>
        <dbReference type="Proteomes" id="UP000009047"/>
    </source>
</evidence>
<evidence type="ECO:0000259" key="2">
    <source>
        <dbReference type="Pfam" id="PF01370"/>
    </source>
</evidence>
<sequence>MKNILITGGSGYFGSKLAQRFCAMEGVERVVSLDIKAPAATPEKLLFVRADARQPLDDIFAENGIDTVVHAAWVLPPIHDKGLMEDINLGGTTNVLEASRRAGARRFFYTSSATAYGFHADNQCPLTEDSPLRGNDDFTYSKTKRIVEGLIAEFAARNPAMAVCWARPCFVVGPGFNNPLARHLQKRLAVLPRPSAAMQFVHEDDLTRAIVELLRAGARGPYNVGASGVMTTSEMVRALGGRPLPVPVGLLRPLNALAWALRLGFITEFPSPALKLMQHPWVVDSGKLERELGFAYAHDTRQAFAAFAEHVKAGRKKRRS</sequence>
<evidence type="ECO:0000256" key="1">
    <source>
        <dbReference type="ARBA" id="ARBA00007637"/>
    </source>
</evidence>
<dbReference type="InterPro" id="IPR001509">
    <property type="entry name" value="Epimerase_deHydtase"/>
</dbReference>
<name>E1QM10_DESB2</name>
<dbReference type="EMBL" id="CP002085">
    <property type="protein sequence ID" value="ADK86595.1"/>
    <property type="molecule type" value="Genomic_DNA"/>
</dbReference>
<dbReference type="STRING" id="644282.Deba_3242"/>
<keyword evidence="4" id="KW-1185">Reference proteome</keyword>
<dbReference type="Pfam" id="PF01370">
    <property type="entry name" value="Epimerase"/>
    <property type="match status" value="1"/>
</dbReference>
<organism evidence="3 4">
    <name type="scientific">Desulfarculus baarsii (strain ATCC 33931 / DSM 2075 / LMG 7858 / VKM B-1802 / 2st14)</name>
    <dbReference type="NCBI Taxonomy" id="644282"/>
    <lineage>
        <taxon>Bacteria</taxon>
        <taxon>Pseudomonadati</taxon>
        <taxon>Thermodesulfobacteriota</taxon>
        <taxon>Desulfarculia</taxon>
        <taxon>Desulfarculales</taxon>
        <taxon>Desulfarculaceae</taxon>
        <taxon>Desulfarculus</taxon>
    </lineage>
</organism>
<dbReference type="HOGENOM" id="CLU_007383_0_1_7"/>
<dbReference type="Gene3D" id="3.40.50.720">
    <property type="entry name" value="NAD(P)-binding Rossmann-like Domain"/>
    <property type="match status" value="1"/>
</dbReference>
<dbReference type="OrthoDB" id="9811496at2"/>
<evidence type="ECO:0000313" key="3">
    <source>
        <dbReference type="EMBL" id="ADK86595.1"/>
    </source>
</evidence>
<dbReference type="Proteomes" id="UP000009047">
    <property type="component" value="Chromosome"/>
</dbReference>
<dbReference type="AlphaFoldDB" id="E1QM10"/>
<dbReference type="KEGG" id="dbr:Deba_3242"/>
<protein>
    <submittedName>
        <fullName evidence="3">NAD-dependent epimerase/dehydratase</fullName>
    </submittedName>
</protein>
<dbReference type="CDD" id="cd05240">
    <property type="entry name" value="UDP_G4E_3_SDR_e"/>
    <property type="match status" value="1"/>
</dbReference>